<feature type="active site" evidence="4">
    <location>
        <position position="167"/>
    </location>
</feature>
<dbReference type="EMBL" id="KK914232">
    <property type="protein sequence ID" value="KDP45377.1"/>
    <property type="molecule type" value="Genomic_DNA"/>
</dbReference>
<dbReference type="PROSITE" id="PS00687">
    <property type="entry name" value="ALDEHYDE_DEHYDR_GLU"/>
    <property type="match status" value="1"/>
</dbReference>
<dbReference type="GO" id="GO:0016620">
    <property type="term" value="F:oxidoreductase activity, acting on the aldehyde or oxo group of donors, NAD or NADP as acceptor"/>
    <property type="evidence" value="ECO:0007669"/>
    <property type="project" value="InterPro"/>
</dbReference>
<dbReference type="Proteomes" id="UP000027138">
    <property type="component" value="Unassembled WGS sequence"/>
</dbReference>
<evidence type="ECO:0000313" key="8">
    <source>
        <dbReference type="Proteomes" id="UP000027138"/>
    </source>
</evidence>
<sequence>MATRKLSSSFPFSASFGNWERVIRNVIRHVAEGDAEGIKRAVSAARKAFDEGPWPKIAPYERSCILYRSADLIEKNIDKVSALKLGTAENLMIRLLMLEVPKHMIRYYAGWLPPGVLNVVSGFGPTAGASLCSHMGVDKIAFTGSTETGKKILEMAAMSNLKSVTLELGGKSPFIICEDADIDQAVELADFALFFNQIDETQFKKILTYIISGVESGATLEIGGDRCGSKGYYVQPTIFSNVKDNMLIAQDEIFGPVQTILKYKDLDEVAQRANASRFGLAAGVFTPNMDTANTSTRALRVGSVWINCYDIFDAAIPFGGYKMSSQGREKGIYGLSNYLQIKAVVTPLYKLAWL</sequence>
<evidence type="ECO:0000256" key="3">
    <source>
        <dbReference type="ARBA" id="ARBA00023027"/>
    </source>
</evidence>
<dbReference type="Gene3D" id="3.40.309.10">
    <property type="entry name" value="Aldehyde Dehydrogenase, Chain A, domain 2"/>
    <property type="match status" value="1"/>
</dbReference>
<evidence type="ECO:0000256" key="1">
    <source>
        <dbReference type="ARBA" id="ARBA00009986"/>
    </source>
</evidence>
<feature type="domain" description="Aldehyde dehydrogenase" evidence="6">
    <location>
        <begin position="24"/>
        <end position="111"/>
    </location>
</feature>
<dbReference type="SUPFAM" id="SSF53720">
    <property type="entry name" value="ALDH-like"/>
    <property type="match status" value="1"/>
</dbReference>
<evidence type="ECO:0000256" key="4">
    <source>
        <dbReference type="PROSITE-ProRule" id="PRU10007"/>
    </source>
</evidence>
<organism evidence="7 8">
    <name type="scientific">Jatropha curcas</name>
    <name type="common">Barbados nut</name>
    <dbReference type="NCBI Taxonomy" id="180498"/>
    <lineage>
        <taxon>Eukaryota</taxon>
        <taxon>Viridiplantae</taxon>
        <taxon>Streptophyta</taxon>
        <taxon>Embryophyta</taxon>
        <taxon>Tracheophyta</taxon>
        <taxon>Spermatophyta</taxon>
        <taxon>Magnoliopsida</taxon>
        <taxon>eudicotyledons</taxon>
        <taxon>Gunneridae</taxon>
        <taxon>Pentapetalae</taxon>
        <taxon>rosids</taxon>
        <taxon>fabids</taxon>
        <taxon>Malpighiales</taxon>
        <taxon>Euphorbiaceae</taxon>
        <taxon>Crotonoideae</taxon>
        <taxon>Jatropheae</taxon>
        <taxon>Jatropha</taxon>
    </lineage>
</organism>
<dbReference type="PANTHER" id="PTHR11699">
    <property type="entry name" value="ALDEHYDE DEHYDROGENASE-RELATED"/>
    <property type="match status" value="1"/>
</dbReference>
<dbReference type="STRING" id="180498.A0A067LAF4"/>
<dbReference type="FunFam" id="3.40.309.10:FF:000065">
    <property type="entry name" value="Aldehyde dehydrogenase3"/>
    <property type="match status" value="1"/>
</dbReference>
<protein>
    <recommendedName>
        <fullName evidence="6">Aldehyde dehydrogenase domain-containing protein</fullName>
    </recommendedName>
</protein>
<feature type="domain" description="Aldehyde dehydrogenase" evidence="6">
    <location>
        <begin position="112"/>
        <end position="197"/>
    </location>
</feature>
<dbReference type="InterPro" id="IPR029510">
    <property type="entry name" value="Ald_DH_CS_GLU"/>
</dbReference>
<dbReference type="InterPro" id="IPR016162">
    <property type="entry name" value="Ald_DH_N"/>
</dbReference>
<proteinExistence type="inferred from homology"/>
<evidence type="ECO:0000259" key="6">
    <source>
        <dbReference type="Pfam" id="PF00171"/>
    </source>
</evidence>
<evidence type="ECO:0000256" key="2">
    <source>
        <dbReference type="ARBA" id="ARBA00023002"/>
    </source>
</evidence>
<keyword evidence="8" id="KW-1185">Reference proteome</keyword>
<name>A0A067LAF4_JATCU</name>
<accession>A0A067LAF4</accession>
<reference evidence="7 8" key="1">
    <citation type="journal article" date="2014" name="PLoS ONE">
        <title>Global Analysis of Gene Expression Profiles in Physic Nut (Jatropha curcas L.) Seedlings Exposed to Salt Stress.</title>
        <authorList>
            <person name="Zhang L."/>
            <person name="Zhang C."/>
            <person name="Wu P."/>
            <person name="Chen Y."/>
            <person name="Li M."/>
            <person name="Jiang H."/>
            <person name="Wu G."/>
        </authorList>
    </citation>
    <scope>NUCLEOTIDE SEQUENCE [LARGE SCALE GENOMIC DNA]</scope>
    <source>
        <strain evidence="8">cv. GZQX0401</strain>
        <tissue evidence="7">Young leaves</tissue>
    </source>
</reference>
<feature type="domain" description="Aldehyde dehydrogenase" evidence="6">
    <location>
        <begin position="198"/>
        <end position="344"/>
    </location>
</feature>
<dbReference type="Gene3D" id="3.40.605.10">
    <property type="entry name" value="Aldehyde Dehydrogenase, Chain A, domain 1"/>
    <property type="match status" value="3"/>
</dbReference>
<keyword evidence="3" id="KW-0520">NAD</keyword>
<gene>
    <name evidence="7" type="ORF">JCGZ_09626</name>
</gene>
<evidence type="ECO:0000313" key="7">
    <source>
        <dbReference type="EMBL" id="KDP45377.1"/>
    </source>
</evidence>
<dbReference type="InterPro" id="IPR016161">
    <property type="entry name" value="Ald_DH/histidinol_DH"/>
</dbReference>
<evidence type="ECO:0000256" key="5">
    <source>
        <dbReference type="RuleBase" id="RU003345"/>
    </source>
</evidence>
<dbReference type="Pfam" id="PF00171">
    <property type="entry name" value="Aldedh"/>
    <property type="match status" value="3"/>
</dbReference>
<dbReference type="InterPro" id="IPR016163">
    <property type="entry name" value="Ald_DH_C"/>
</dbReference>
<comment type="similarity">
    <text evidence="1 5">Belongs to the aldehyde dehydrogenase family.</text>
</comment>
<dbReference type="InterPro" id="IPR015590">
    <property type="entry name" value="Aldehyde_DH_dom"/>
</dbReference>
<keyword evidence="2 5" id="KW-0560">Oxidoreductase</keyword>
<dbReference type="OrthoDB" id="772537at2759"/>
<dbReference type="AlphaFoldDB" id="A0A067LAF4"/>